<dbReference type="GO" id="GO:0000156">
    <property type="term" value="F:phosphorelay response regulator activity"/>
    <property type="evidence" value="ECO:0007669"/>
    <property type="project" value="InterPro"/>
</dbReference>
<dbReference type="EMBL" id="DVNI01000061">
    <property type="protein sequence ID" value="HIU64212.1"/>
    <property type="molecule type" value="Genomic_DNA"/>
</dbReference>
<dbReference type="InterPro" id="IPR001789">
    <property type="entry name" value="Sig_transdc_resp-reg_receiver"/>
</dbReference>
<keyword evidence="1" id="KW-0597">Phosphoprotein</keyword>
<feature type="domain" description="Response regulatory" evidence="2">
    <location>
        <begin position="2"/>
        <end position="119"/>
    </location>
</feature>
<evidence type="ECO:0000313" key="4">
    <source>
        <dbReference type="EMBL" id="HIU64212.1"/>
    </source>
</evidence>
<dbReference type="PROSITE" id="PS50110">
    <property type="entry name" value="RESPONSE_REGULATORY"/>
    <property type="match status" value="1"/>
</dbReference>
<dbReference type="Pfam" id="PF00072">
    <property type="entry name" value="Response_reg"/>
    <property type="match status" value="1"/>
</dbReference>
<dbReference type="InterPro" id="IPR007492">
    <property type="entry name" value="LytTR_DNA-bd_dom"/>
</dbReference>
<comment type="caution">
    <text evidence="4">The sequence shown here is derived from an EMBL/GenBank/DDBJ whole genome shotgun (WGS) entry which is preliminary data.</text>
</comment>
<accession>A0A9D1MQ69</accession>
<dbReference type="PANTHER" id="PTHR37299">
    <property type="entry name" value="TRANSCRIPTIONAL REGULATOR-RELATED"/>
    <property type="match status" value="1"/>
</dbReference>
<feature type="domain" description="HTH LytTR-type" evidence="3">
    <location>
        <begin position="129"/>
        <end position="229"/>
    </location>
</feature>
<dbReference type="PROSITE" id="PS50930">
    <property type="entry name" value="HTH_LYTTR"/>
    <property type="match status" value="1"/>
</dbReference>
<sequence length="239" mass="28298">MFAAIVDDLKQERDLLKSYLEKYCQENNLFIQLSIFSSGEELLKDYTEKYDLIFLDIYMSGLTGLETAKKIRERDKNCLLIFSTTSPDFAIKSFRVRAFDYLLKPYNFTQFTEVMLLAEKSLKISTRFIEVKESREMVKIFLRDIIYVDYSNHYVQIHTKERLIKTYMYFADFALLVAKYPQFLHCYRNCLVNMEYITALQDNDFALSTGESLPINRTKKVEIKQLYANYAFKKLNGDV</sequence>
<dbReference type="GO" id="GO:0003677">
    <property type="term" value="F:DNA binding"/>
    <property type="evidence" value="ECO:0007669"/>
    <property type="project" value="InterPro"/>
</dbReference>
<dbReference type="InterPro" id="IPR011006">
    <property type="entry name" value="CheY-like_superfamily"/>
</dbReference>
<dbReference type="AlphaFoldDB" id="A0A9D1MQ69"/>
<protein>
    <submittedName>
        <fullName evidence="4">Response regulator transcription factor</fullName>
    </submittedName>
</protein>
<dbReference type="Gene3D" id="3.40.50.2300">
    <property type="match status" value="1"/>
</dbReference>
<dbReference type="SMART" id="SM00448">
    <property type="entry name" value="REC"/>
    <property type="match status" value="1"/>
</dbReference>
<dbReference type="Proteomes" id="UP000824099">
    <property type="component" value="Unassembled WGS sequence"/>
</dbReference>
<evidence type="ECO:0000256" key="1">
    <source>
        <dbReference type="PROSITE-ProRule" id="PRU00169"/>
    </source>
</evidence>
<dbReference type="Gene3D" id="2.40.50.1020">
    <property type="entry name" value="LytTr DNA-binding domain"/>
    <property type="match status" value="1"/>
</dbReference>
<reference evidence="4" key="1">
    <citation type="submission" date="2020-10" db="EMBL/GenBank/DDBJ databases">
        <authorList>
            <person name="Gilroy R."/>
        </authorList>
    </citation>
    <scope>NUCLEOTIDE SEQUENCE</scope>
    <source>
        <strain evidence="4">CHK160-1198</strain>
    </source>
</reference>
<dbReference type="Pfam" id="PF04397">
    <property type="entry name" value="LytTR"/>
    <property type="match status" value="1"/>
</dbReference>
<dbReference type="PANTHER" id="PTHR37299:SF1">
    <property type="entry name" value="STAGE 0 SPORULATION PROTEIN A HOMOLOG"/>
    <property type="match status" value="1"/>
</dbReference>
<organism evidence="4 5">
    <name type="scientific">Candidatus Avacidaminococcus intestinavium</name>
    <dbReference type="NCBI Taxonomy" id="2840684"/>
    <lineage>
        <taxon>Bacteria</taxon>
        <taxon>Bacillati</taxon>
        <taxon>Bacillota</taxon>
        <taxon>Negativicutes</taxon>
        <taxon>Acidaminococcales</taxon>
        <taxon>Acidaminococcaceae</taxon>
        <taxon>Acidaminococcaceae incertae sedis</taxon>
        <taxon>Candidatus Avacidaminococcus</taxon>
    </lineage>
</organism>
<dbReference type="SUPFAM" id="SSF52172">
    <property type="entry name" value="CheY-like"/>
    <property type="match status" value="1"/>
</dbReference>
<dbReference type="SMART" id="SM00850">
    <property type="entry name" value="LytTR"/>
    <property type="match status" value="1"/>
</dbReference>
<name>A0A9D1MQ69_9FIRM</name>
<feature type="modified residue" description="4-aspartylphosphate" evidence="1">
    <location>
        <position position="56"/>
    </location>
</feature>
<reference evidence="4" key="2">
    <citation type="journal article" date="2021" name="PeerJ">
        <title>Extensive microbial diversity within the chicken gut microbiome revealed by metagenomics and culture.</title>
        <authorList>
            <person name="Gilroy R."/>
            <person name="Ravi A."/>
            <person name="Getino M."/>
            <person name="Pursley I."/>
            <person name="Horton D.L."/>
            <person name="Alikhan N.F."/>
            <person name="Baker D."/>
            <person name="Gharbi K."/>
            <person name="Hall N."/>
            <person name="Watson M."/>
            <person name="Adriaenssens E.M."/>
            <person name="Foster-Nyarko E."/>
            <person name="Jarju S."/>
            <person name="Secka A."/>
            <person name="Antonio M."/>
            <person name="Oren A."/>
            <person name="Chaudhuri R.R."/>
            <person name="La Ragione R."/>
            <person name="Hildebrand F."/>
            <person name="Pallen M.J."/>
        </authorList>
    </citation>
    <scope>NUCLEOTIDE SEQUENCE</scope>
    <source>
        <strain evidence="4">CHK160-1198</strain>
    </source>
</reference>
<dbReference type="InterPro" id="IPR046947">
    <property type="entry name" value="LytR-like"/>
</dbReference>
<evidence type="ECO:0000259" key="3">
    <source>
        <dbReference type="PROSITE" id="PS50930"/>
    </source>
</evidence>
<gene>
    <name evidence="4" type="ORF">IAB06_04125</name>
</gene>
<evidence type="ECO:0000259" key="2">
    <source>
        <dbReference type="PROSITE" id="PS50110"/>
    </source>
</evidence>
<proteinExistence type="predicted"/>
<evidence type="ECO:0000313" key="5">
    <source>
        <dbReference type="Proteomes" id="UP000824099"/>
    </source>
</evidence>